<gene>
    <name evidence="3" type="ORF">HUT08_04395</name>
</gene>
<dbReference type="InterPro" id="IPR026893">
    <property type="entry name" value="Tyr/Ser_Pase_IphP-type"/>
</dbReference>
<dbReference type="SUPFAM" id="SSF52799">
    <property type="entry name" value="(Phosphotyrosine protein) phosphatases II"/>
    <property type="match status" value="1"/>
</dbReference>
<proteinExistence type="inferred from homology"/>
<evidence type="ECO:0000313" key="4">
    <source>
        <dbReference type="Proteomes" id="UP000509303"/>
    </source>
</evidence>
<dbReference type="PANTHER" id="PTHR31126:SF1">
    <property type="entry name" value="TYROSINE SPECIFIC PROTEIN PHOSPHATASES DOMAIN-CONTAINING PROTEIN"/>
    <property type="match status" value="1"/>
</dbReference>
<dbReference type="AlphaFoldDB" id="A0A7H8N381"/>
<dbReference type="RefSeq" id="WP_176160637.1">
    <property type="nucleotide sequence ID" value="NZ_CP054929.1"/>
</dbReference>
<sequence>MTQQIPHASPNTPDETEPRLSGVRNFRDVGGLPTIDGRRVRSGVLFRSGHLAHATEEDAAFLATLGLHTIFDFRNAADIRVEGPDVALPGVRNVNIPLTDPAEGAEFWSMVFHGDIEQLRAELSDGQAAGRMIASYRTMVTTRTAEHARVLAALADDSVPALMHCAAGKDRAGLSIAITLLAVGVTPEAIEADYLASAAAHRRYKVRRHSDSTEAMSPEVLELIGPLFDARASYLAAAFEAIETTWGDTERYLTEGLGLTPALRGRLRERLLTD</sequence>
<accession>A0A7H8N381</accession>
<evidence type="ECO:0000256" key="2">
    <source>
        <dbReference type="SAM" id="MobiDB-lite"/>
    </source>
</evidence>
<dbReference type="GO" id="GO:0004721">
    <property type="term" value="F:phosphoprotein phosphatase activity"/>
    <property type="evidence" value="ECO:0007669"/>
    <property type="project" value="InterPro"/>
</dbReference>
<organism evidence="3 4">
    <name type="scientific">Streptomyces buecherae</name>
    <dbReference type="NCBI Taxonomy" id="2763006"/>
    <lineage>
        <taxon>Bacteria</taxon>
        <taxon>Bacillati</taxon>
        <taxon>Actinomycetota</taxon>
        <taxon>Actinomycetes</taxon>
        <taxon>Kitasatosporales</taxon>
        <taxon>Streptomycetaceae</taxon>
        <taxon>Streptomyces</taxon>
    </lineage>
</organism>
<feature type="region of interest" description="Disordered" evidence="2">
    <location>
        <begin position="1"/>
        <end position="25"/>
    </location>
</feature>
<dbReference type="InterPro" id="IPR029021">
    <property type="entry name" value="Prot-tyrosine_phosphatase-like"/>
</dbReference>
<evidence type="ECO:0000313" key="3">
    <source>
        <dbReference type="EMBL" id="QKW48905.1"/>
    </source>
</evidence>
<dbReference type="Pfam" id="PF13350">
    <property type="entry name" value="Y_phosphatase3"/>
    <property type="match status" value="1"/>
</dbReference>
<reference evidence="3 4" key="1">
    <citation type="submission" date="2020-06" db="EMBL/GenBank/DDBJ databases">
        <title>Genome mining for natural products.</title>
        <authorList>
            <person name="Zhang B."/>
            <person name="Shi J."/>
            <person name="Ge H."/>
        </authorList>
    </citation>
    <scope>NUCLEOTIDE SEQUENCE [LARGE SCALE GENOMIC DNA]</scope>
    <source>
        <strain evidence="3 4">NA00687</strain>
    </source>
</reference>
<feature type="compositionally biased region" description="Polar residues" evidence="2">
    <location>
        <begin position="1"/>
        <end position="13"/>
    </location>
</feature>
<dbReference type="EMBL" id="CP054929">
    <property type="protein sequence ID" value="QKW48905.1"/>
    <property type="molecule type" value="Genomic_DNA"/>
</dbReference>
<dbReference type="Proteomes" id="UP000509303">
    <property type="component" value="Chromosome"/>
</dbReference>
<dbReference type="Gene3D" id="3.90.190.10">
    <property type="entry name" value="Protein tyrosine phosphatase superfamily"/>
    <property type="match status" value="1"/>
</dbReference>
<dbReference type="PANTHER" id="PTHR31126">
    <property type="entry name" value="TYROSINE-PROTEIN PHOSPHATASE"/>
    <property type="match status" value="1"/>
</dbReference>
<name>A0A7H8N381_9ACTN</name>
<comment type="similarity">
    <text evidence="1">Belongs to the protein-tyrosine phosphatase family.</text>
</comment>
<protein>
    <submittedName>
        <fullName evidence="3">Tyrosine-protein phosphatase</fullName>
    </submittedName>
</protein>
<keyword evidence="4" id="KW-1185">Reference proteome</keyword>
<evidence type="ECO:0000256" key="1">
    <source>
        <dbReference type="ARBA" id="ARBA00009580"/>
    </source>
</evidence>